<reference evidence="3" key="1">
    <citation type="submission" date="2025-08" db="UniProtKB">
        <authorList>
            <consortium name="Ensembl"/>
        </authorList>
    </citation>
    <scope>IDENTIFICATION</scope>
</reference>
<dbReference type="PANTHER" id="PTHR46943:SF1">
    <property type="entry name" value="PENTRAXIN-RELATED PROTEIN PTX3"/>
    <property type="match status" value="1"/>
</dbReference>
<dbReference type="AlphaFoldDB" id="A0A3B3QUY1"/>
<feature type="signal peptide" evidence="2">
    <location>
        <begin position="1"/>
        <end position="27"/>
    </location>
</feature>
<dbReference type="GO" id="GO:0001849">
    <property type="term" value="F:complement component C1q complex binding"/>
    <property type="evidence" value="ECO:0007669"/>
    <property type="project" value="TreeGrafter"/>
</dbReference>
<evidence type="ECO:0008006" key="5">
    <source>
        <dbReference type="Google" id="ProtNLM"/>
    </source>
</evidence>
<name>A0A3B3QUY1_9TELE</name>
<keyword evidence="2" id="KW-0732">Signal</keyword>
<organism evidence="3 4">
    <name type="scientific">Paramormyrops kingsleyae</name>
    <dbReference type="NCBI Taxonomy" id="1676925"/>
    <lineage>
        <taxon>Eukaryota</taxon>
        <taxon>Metazoa</taxon>
        <taxon>Chordata</taxon>
        <taxon>Craniata</taxon>
        <taxon>Vertebrata</taxon>
        <taxon>Euteleostomi</taxon>
        <taxon>Actinopterygii</taxon>
        <taxon>Neopterygii</taxon>
        <taxon>Teleostei</taxon>
        <taxon>Osteoglossocephala</taxon>
        <taxon>Osteoglossomorpha</taxon>
        <taxon>Osteoglossiformes</taxon>
        <taxon>Mormyridae</taxon>
        <taxon>Paramormyrops</taxon>
    </lineage>
</organism>
<evidence type="ECO:0000313" key="3">
    <source>
        <dbReference type="Ensembl" id="ENSPKIP00000009440.1"/>
    </source>
</evidence>
<accession>A0A3B3QUY1</accession>
<dbReference type="Proteomes" id="UP000261540">
    <property type="component" value="Unplaced"/>
</dbReference>
<sequence>MSLTMAAIWALIAAGVLCLSCTGPVCAYGEDMMYGNNENFYNNILELDQQEDTTTETPCEVSDLTKWDKLFSMLENSQMHETMLQHSMDDLLRAELRAQRGELLLSMEGVASACASCDDSDRRWLEATLGLHTARMMLLLQKTENQQQLLEQILASIQNLGAGPGRKDSTSNTVNNDVTDGDGRQVLRMLTAMAKDFQKIQTEIASAAQNSLPQGTSRALRRPIRGNRRRHPVSGEPETGSRSLGRGKVEANVEERPPEAPFRTRDINVRWPGEN</sequence>
<evidence type="ECO:0000313" key="4">
    <source>
        <dbReference type="Proteomes" id="UP000261540"/>
    </source>
</evidence>
<feature type="region of interest" description="Disordered" evidence="1">
    <location>
        <begin position="208"/>
        <end position="275"/>
    </location>
</feature>
<proteinExistence type="predicted"/>
<dbReference type="PANTHER" id="PTHR46943">
    <property type="entry name" value="PENTRAXIN-RELATED PROTEIN PTX3"/>
    <property type="match status" value="1"/>
</dbReference>
<protein>
    <recommendedName>
        <fullName evidence="5">Pentraxin 3, long b</fullName>
    </recommendedName>
</protein>
<dbReference type="Ensembl" id="ENSPKIT00000033550.1">
    <property type="protein sequence ID" value="ENSPKIP00000009440.1"/>
    <property type="gene ID" value="ENSPKIG00000024554.1"/>
</dbReference>
<feature type="compositionally biased region" description="Basic and acidic residues" evidence="1">
    <location>
        <begin position="247"/>
        <end position="268"/>
    </location>
</feature>
<feature type="compositionally biased region" description="Basic residues" evidence="1">
    <location>
        <begin position="219"/>
        <end position="232"/>
    </location>
</feature>
<keyword evidence="4" id="KW-1185">Reference proteome</keyword>
<dbReference type="GO" id="GO:0005615">
    <property type="term" value="C:extracellular space"/>
    <property type="evidence" value="ECO:0007669"/>
    <property type="project" value="TreeGrafter"/>
</dbReference>
<dbReference type="InterPro" id="IPR042837">
    <property type="entry name" value="PTX3"/>
</dbReference>
<feature type="chain" id="PRO_5017473028" description="Pentraxin 3, long b" evidence="2">
    <location>
        <begin position="28"/>
        <end position="275"/>
    </location>
</feature>
<evidence type="ECO:0000256" key="1">
    <source>
        <dbReference type="SAM" id="MobiDB-lite"/>
    </source>
</evidence>
<dbReference type="GO" id="GO:0045087">
    <property type="term" value="P:innate immune response"/>
    <property type="evidence" value="ECO:0007669"/>
    <property type="project" value="TreeGrafter"/>
</dbReference>
<reference evidence="3" key="2">
    <citation type="submission" date="2025-09" db="UniProtKB">
        <authorList>
            <consortium name="Ensembl"/>
        </authorList>
    </citation>
    <scope>IDENTIFICATION</scope>
</reference>
<evidence type="ECO:0000256" key="2">
    <source>
        <dbReference type="SAM" id="SignalP"/>
    </source>
</evidence>
<dbReference type="STRING" id="1676925.ENSPKIP00000009440"/>
<feature type="compositionally biased region" description="Polar residues" evidence="1">
    <location>
        <begin position="208"/>
        <end position="217"/>
    </location>
</feature>